<reference evidence="1" key="1">
    <citation type="submission" date="2021-01" db="EMBL/GenBank/DDBJ databases">
        <title>Whole genome shotgun sequence of Virgisporangium ochraceum NBRC 16418.</title>
        <authorList>
            <person name="Komaki H."/>
            <person name="Tamura T."/>
        </authorList>
    </citation>
    <scope>NUCLEOTIDE SEQUENCE</scope>
    <source>
        <strain evidence="1">NBRC 16418</strain>
    </source>
</reference>
<dbReference type="EMBL" id="BOPH01000017">
    <property type="protein sequence ID" value="GIJ66274.1"/>
    <property type="molecule type" value="Genomic_DNA"/>
</dbReference>
<organism evidence="1 2">
    <name type="scientific">Virgisporangium ochraceum</name>
    <dbReference type="NCBI Taxonomy" id="65505"/>
    <lineage>
        <taxon>Bacteria</taxon>
        <taxon>Bacillati</taxon>
        <taxon>Actinomycetota</taxon>
        <taxon>Actinomycetes</taxon>
        <taxon>Micromonosporales</taxon>
        <taxon>Micromonosporaceae</taxon>
        <taxon>Virgisporangium</taxon>
    </lineage>
</organism>
<proteinExistence type="predicted"/>
<name>A0A8J3ZL10_9ACTN</name>
<sequence length="154" mass="16392">MTAPTRADLAHRALFWAAVAEEAKARATAARTQLDEQAKAEYAATGAASTWRVPGVGTIPLSLTQDAVVVDDEAVYLAHVAEAYPTEIETIRRVRPAFDELLRKSVLQEPRDVPGLRIVPGGRPKGISVRATTSAKESAARLARTFLDNSGGGA</sequence>
<gene>
    <name evidence="1" type="ORF">Voc01_011910</name>
</gene>
<keyword evidence="2" id="KW-1185">Reference proteome</keyword>
<accession>A0A8J3ZL10</accession>
<evidence type="ECO:0000313" key="1">
    <source>
        <dbReference type="EMBL" id="GIJ66274.1"/>
    </source>
</evidence>
<comment type="caution">
    <text evidence="1">The sequence shown here is derived from an EMBL/GenBank/DDBJ whole genome shotgun (WGS) entry which is preliminary data.</text>
</comment>
<protein>
    <submittedName>
        <fullName evidence="1">Uncharacterized protein</fullName>
    </submittedName>
</protein>
<evidence type="ECO:0000313" key="2">
    <source>
        <dbReference type="Proteomes" id="UP000635606"/>
    </source>
</evidence>
<dbReference type="Proteomes" id="UP000635606">
    <property type="component" value="Unassembled WGS sequence"/>
</dbReference>
<dbReference type="RefSeq" id="WP_203926255.1">
    <property type="nucleotide sequence ID" value="NZ_BOPH01000017.1"/>
</dbReference>
<dbReference type="AlphaFoldDB" id="A0A8J3ZL10"/>